<sequence length="1212" mass="137500">MDIDEPMDSQATSFPESQPSSLTFSQTLIGTSKALKVTELAALLKTLHEELKELDQNVEQDSLTTVTKELIHKQLMKNSNKTIKALVACCLADIIRLHAPTCPYTMDQLKSIFSLFVNQLSHFGAETPDFQYHFYLLENLQSVKTFLLLNEMDNADELVLPMIDDFFKVTEKAGLARNVELCMTDVLIQLIEEVRILGPELTELILEQFEKFEKGSSNPAYLMALDICFACPNILQRRVCQYFSDALISVSGESSSDEFEEVKKTHNLILKINAAAPDLLLNVLPLLQEEMKVDQLNIRQLATETMGQMFADPASAVAEKYPLIWKTWLGRRDDKAIAVRVKWLEMCVDIYKNHRESVPELIECFKEKLSDPDDKVRTTACKVVGEVDMESDLKAMDKALLKSVAERTKDKKSSVRAVAMNTIGSIYQNCFARIQANDKMAIEKVGWIPDTILNRLYVGELSVTMNLESTIQKYILPELENDLERTERLITIVESLEEKQKLAFTALVRKQKLFNENMNKYVKLCQEQIENNNQSEHDVSKADEFMKYIAGHFLDKARTLNALRSFLNRESDRDIKLLKSCIDLDRDYKRVLVAKNKLLANLNEDQSAIVEIFQALLNRSCPLILNKSNVPQLLKLSKTAKGRRRTASTQRGTIARELLKEISTTYPTMYTTYMKDILQEIMSDNDNTSEESLEILAEISKAKNGSMVYKPGNEVEYAAIALGNMKNAKTVLADLASNMCDELLIDSANLTSNLTALSQFALYAYDLITPSVDSIIQFIEADLLQARTREFDNENNDWCPYEDLPELSQQKLIGVRLLVNYLTACKEKAEPEDYIVHRIFSILWDLLDRSCDGAKSDNVCAAETSHFRLGASQAIVSLTTFVKYTNELTVPKFEKLGITLQDTCYYVRYEFAESLMKGLQTEQIHSRYYALLFLCAHEPEEALLKQVKSFVQKRLSTMSVKQGESSVLDASLVRLIHLLAHHPDFSVATDDLDISAQYLRFYISCVANADNVSLLYYILQNIKLSQDMVSQDLSENSYVLSDLACALIDSKCKEASWSLIPNEVRVTLHSNKLYRKLPSTTIQAETIKKNYLPNEYIQQLEKEHHHKSGEKRSRSSISSASKRQLSEEEQKLFRMYGKLPDRKDLLGHKLKERKYFDSGDYALSKAGKEPLAIGSEHPSPDTIPHSNPVSLPGSSPVKESPLVTETANETKQ</sequence>
<evidence type="ECO:0000256" key="3">
    <source>
        <dbReference type="ARBA" id="ARBA00022618"/>
    </source>
</evidence>
<keyword evidence="10" id="KW-1185">Reference proteome</keyword>
<dbReference type="PANTHER" id="PTHR12663:SF0">
    <property type="entry name" value="PRECOCIOUS DISSOCIATION OF SISTERS 5, ISOFORM A"/>
    <property type="match status" value="1"/>
</dbReference>
<keyword evidence="4" id="KW-0498">Mitosis</keyword>
<dbReference type="EMBL" id="JAEPRE010000071">
    <property type="protein sequence ID" value="KAG2233736.1"/>
    <property type="molecule type" value="Genomic_DNA"/>
</dbReference>
<name>A0A8H7VT88_9FUNG</name>
<dbReference type="GO" id="GO:0005634">
    <property type="term" value="C:nucleus"/>
    <property type="evidence" value="ECO:0007669"/>
    <property type="project" value="UniProtKB-SubCell"/>
</dbReference>
<dbReference type="GO" id="GO:0000785">
    <property type="term" value="C:chromatin"/>
    <property type="evidence" value="ECO:0007669"/>
    <property type="project" value="TreeGrafter"/>
</dbReference>
<keyword evidence="3" id="KW-0132">Cell division</keyword>
<dbReference type="InterPro" id="IPR016024">
    <property type="entry name" value="ARM-type_fold"/>
</dbReference>
<keyword evidence="6" id="KW-0131">Cell cycle</keyword>
<feature type="region of interest" description="Disordered" evidence="8">
    <location>
        <begin position="1"/>
        <end position="20"/>
    </location>
</feature>
<dbReference type="Pfam" id="PF20168">
    <property type="entry name" value="PDS5"/>
    <property type="match status" value="1"/>
</dbReference>
<dbReference type="GO" id="GO:0051301">
    <property type="term" value="P:cell division"/>
    <property type="evidence" value="ECO:0007669"/>
    <property type="project" value="UniProtKB-KW"/>
</dbReference>
<dbReference type="InterPro" id="IPR039776">
    <property type="entry name" value="Pds5"/>
</dbReference>
<evidence type="ECO:0000256" key="4">
    <source>
        <dbReference type="ARBA" id="ARBA00022776"/>
    </source>
</evidence>
<keyword evidence="5" id="KW-0539">Nucleus</keyword>
<dbReference type="InterPro" id="IPR006760">
    <property type="entry name" value="Endosulphine"/>
</dbReference>
<evidence type="ECO:0000256" key="8">
    <source>
        <dbReference type="SAM" id="MobiDB-lite"/>
    </source>
</evidence>
<dbReference type="AlphaFoldDB" id="A0A8H7VT88"/>
<comment type="similarity">
    <text evidence="2">Belongs to the endosulfine family.</text>
</comment>
<dbReference type="SUPFAM" id="SSF48371">
    <property type="entry name" value="ARM repeat"/>
    <property type="match status" value="1"/>
</dbReference>
<evidence type="ECO:0000256" key="5">
    <source>
        <dbReference type="ARBA" id="ARBA00023242"/>
    </source>
</evidence>
<evidence type="ECO:0000313" key="10">
    <source>
        <dbReference type="Proteomes" id="UP000613177"/>
    </source>
</evidence>
<dbReference type="GO" id="GO:0007064">
    <property type="term" value="P:mitotic sister chromatid cohesion"/>
    <property type="evidence" value="ECO:0007669"/>
    <property type="project" value="InterPro"/>
</dbReference>
<feature type="compositionally biased region" description="Polar residues" evidence="8">
    <location>
        <begin position="1184"/>
        <end position="1193"/>
    </location>
</feature>
<evidence type="ECO:0000256" key="1">
    <source>
        <dbReference type="ARBA" id="ARBA00004123"/>
    </source>
</evidence>
<dbReference type="Gene3D" id="1.25.10.10">
    <property type="entry name" value="Leucine-rich Repeat Variant"/>
    <property type="match status" value="1"/>
</dbReference>
<evidence type="ECO:0000256" key="2">
    <source>
        <dbReference type="ARBA" id="ARBA00010520"/>
    </source>
</evidence>
<keyword evidence="7" id="KW-0175">Coiled coil</keyword>
<feature type="compositionally biased region" description="Polar residues" evidence="8">
    <location>
        <begin position="1203"/>
        <end position="1212"/>
    </location>
</feature>
<evidence type="ECO:0000256" key="7">
    <source>
        <dbReference type="SAM" id="Coils"/>
    </source>
</evidence>
<accession>A0A8H7VT88</accession>
<feature type="region of interest" description="Disordered" evidence="8">
    <location>
        <begin position="1167"/>
        <end position="1212"/>
    </location>
</feature>
<gene>
    <name evidence="9" type="ORF">INT48_007713</name>
</gene>
<feature type="coiled-coil region" evidence="7">
    <location>
        <begin position="37"/>
        <end position="64"/>
    </location>
</feature>
<dbReference type="InterPro" id="IPR011989">
    <property type="entry name" value="ARM-like"/>
</dbReference>
<evidence type="ECO:0000256" key="6">
    <source>
        <dbReference type="ARBA" id="ARBA00023306"/>
    </source>
</evidence>
<dbReference type="PANTHER" id="PTHR12663">
    <property type="entry name" value="ANDROGEN INDUCED INHIBITOR OF PROLIFERATION AS3 / PDS5-RELATED"/>
    <property type="match status" value="1"/>
</dbReference>
<organism evidence="9 10">
    <name type="scientific">Thamnidium elegans</name>
    <dbReference type="NCBI Taxonomy" id="101142"/>
    <lineage>
        <taxon>Eukaryota</taxon>
        <taxon>Fungi</taxon>
        <taxon>Fungi incertae sedis</taxon>
        <taxon>Mucoromycota</taxon>
        <taxon>Mucoromycotina</taxon>
        <taxon>Mucoromycetes</taxon>
        <taxon>Mucorales</taxon>
        <taxon>Mucorineae</taxon>
        <taxon>Mucoraceae</taxon>
        <taxon>Thamnidium</taxon>
    </lineage>
</organism>
<dbReference type="GO" id="GO:0006281">
    <property type="term" value="P:DNA repair"/>
    <property type="evidence" value="ECO:0007669"/>
    <property type="project" value="TreeGrafter"/>
</dbReference>
<dbReference type="Pfam" id="PF04667">
    <property type="entry name" value="Endosulfine"/>
    <property type="match status" value="1"/>
</dbReference>
<dbReference type="CDD" id="cd19953">
    <property type="entry name" value="PDS5"/>
    <property type="match status" value="1"/>
</dbReference>
<proteinExistence type="inferred from homology"/>
<dbReference type="Proteomes" id="UP000613177">
    <property type="component" value="Unassembled WGS sequence"/>
</dbReference>
<feature type="region of interest" description="Disordered" evidence="8">
    <location>
        <begin position="1101"/>
        <end position="1125"/>
    </location>
</feature>
<evidence type="ECO:0000313" key="9">
    <source>
        <dbReference type="EMBL" id="KAG2233736.1"/>
    </source>
</evidence>
<feature type="compositionally biased region" description="Polar residues" evidence="8">
    <location>
        <begin position="9"/>
        <end position="20"/>
    </location>
</feature>
<comment type="subcellular location">
    <subcellularLocation>
        <location evidence="1">Nucleus</location>
    </subcellularLocation>
</comment>
<comment type="caution">
    <text evidence="9">The sequence shown here is derived from an EMBL/GenBank/DDBJ whole genome shotgun (WGS) entry which is preliminary data.</text>
</comment>
<reference evidence="9" key="1">
    <citation type="submission" date="2021-01" db="EMBL/GenBank/DDBJ databases">
        <title>Metabolic potential, ecology and presence of endohyphal bacteria is reflected in genomic diversity of Mucoromycotina.</title>
        <authorList>
            <person name="Muszewska A."/>
            <person name="Okrasinska A."/>
            <person name="Steczkiewicz K."/>
            <person name="Drgas O."/>
            <person name="Orlowska M."/>
            <person name="Perlinska-Lenart U."/>
            <person name="Aleksandrzak-Piekarczyk T."/>
            <person name="Szatraj K."/>
            <person name="Zielenkiewicz U."/>
            <person name="Pilsyk S."/>
            <person name="Malc E."/>
            <person name="Mieczkowski P."/>
            <person name="Kruszewska J.S."/>
            <person name="Biernat P."/>
            <person name="Pawlowska J."/>
        </authorList>
    </citation>
    <scope>NUCLEOTIDE SEQUENCE</scope>
    <source>
        <strain evidence="9">WA0000018081</strain>
    </source>
</reference>
<protein>
    <submittedName>
        <fullName evidence="9">Uncharacterized protein</fullName>
    </submittedName>
</protein>